<dbReference type="OMA" id="STHYPGF"/>
<keyword evidence="5" id="KW-0812">Transmembrane</keyword>
<dbReference type="InterPro" id="IPR049328">
    <property type="entry name" value="TM_ErbB1"/>
</dbReference>
<organism evidence="7 8">
    <name type="scientific">Hypholoma sublateritium (strain FD-334 SS-4)</name>
    <dbReference type="NCBI Taxonomy" id="945553"/>
    <lineage>
        <taxon>Eukaryota</taxon>
        <taxon>Fungi</taxon>
        <taxon>Dikarya</taxon>
        <taxon>Basidiomycota</taxon>
        <taxon>Agaricomycotina</taxon>
        <taxon>Agaricomycetes</taxon>
        <taxon>Agaricomycetidae</taxon>
        <taxon>Agaricales</taxon>
        <taxon>Agaricineae</taxon>
        <taxon>Strophariaceae</taxon>
        <taxon>Hypholoma</taxon>
    </lineage>
</organism>
<protein>
    <recommendedName>
        <fullName evidence="6">Epidermal growth factor receptor-like transmembrane-juxtamembrane segment domain-containing protein</fullName>
    </recommendedName>
</protein>
<evidence type="ECO:0000256" key="3">
    <source>
        <dbReference type="ARBA" id="ARBA00022840"/>
    </source>
</evidence>
<keyword evidence="2" id="KW-0547">Nucleotide-binding</keyword>
<evidence type="ECO:0000313" key="8">
    <source>
        <dbReference type="Proteomes" id="UP000054270"/>
    </source>
</evidence>
<feature type="region of interest" description="Disordered" evidence="4">
    <location>
        <begin position="333"/>
        <end position="353"/>
    </location>
</feature>
<dbReference type="GO" id="GO:0005524">
    <property type="term" value="F:ATP binding"/>
    <property type="evidence" value="ECO:0007669"/>
    <property type="project" value="UniProtKB-KW"/>
</dbReference>
<keyword evidence="8" id="KW-1185">Reference proteome</keyword>
<evidence type="ECO:0000256" key="2">
    <source>
        <dbReference type="ARBA" id="ARBA00022741"/>
    </source>
</evidence>
<keyword evidence="1" id="KW-0597">Phosphoprotein</keyword>
<dbReference type="OrthoDB" id="3052647at2759"/>
<evidence type="ECO:0000256" key="5">
    <source>
        <dbReference type="SAM" id="Phobius"/>
    </source>
</evidence>
<evidence type="ECO:0000256" key="1">
    <source>
        <dbReference type="ARBA" id="ARBA00022553"/>
    </source>
</evidence>
<dbReference type="Gene3D" id="2.60.120.260">
    <property type="entry name" value="Galactose-binding domain-like"/>
    <property type="match status" value="2"/>
</dbReference>
<feature type="transmembrane region" description="Helical" evidence="5">
    <location>
        <begin position="370"/>
        <end position="394"/>
    </location>
</feature>
<evidence type="ECO:0000256" key="4">
    <source>
        <dbReference type="SAM" id="MobiDB-lite"/>
    </source>
</evidence>
<dbReference type="AlphaFoldDB" id="A0A0D2NRB4"/>
<accession>A0A0D2NRB4</accession>
<keyword evidence="5" id="KW-0472">Membrane</keyword>
<keyword evidence="3" id="KW-0067">ATP-binding</keyword>
<feature type="region of interest" description="Disordered" evidence="4">
    <location>
        <begin position="465"/>
        <end position="490"/>
    </location>
</feature>
<sequence length="490" mass="51419">MSQWIMVDDTDPGIVYSGPWVADKGNLDSDGIWGPPYLSTVHGTTSQASFSYKFSGSSFTLTGALQVPRTPNSGNTTWQCILDGASITVNDPAQVENRVQFCGQGGLTDGPHTLVVKAVGTSQQTFWFDLLQYIPSSGTSLASAAVYSDASNPLVQYGGDWSTHYPGFVVNEAGATTQFSFTGVSVIWYGFYDNTYPSAAATATYTVDGANPKTITLNGAIANPVKWSQPFFTTDPLSAGEHTLRIVYNGNAASTPLSVQALIVNGGTLSTLVTTSPGSSVSSAQVPVSSSLTSTTTITGSSSPQSGLVNSTAVSTLAGGSLTTVTTEITATSIPSSSQGSSDLSSGSASPASTSSAAALVNDHGFKTNVGAIAGGVVAGLLFLLLLVAIPLFLRRRRQVRERTQQAVEPVLGDTNSANEVFSQIIHPYPSQSQSQSLSSRRQYTDDSYYPPYLPEKIASRTQLLRTNAHETSSDLEDHVPQAAPPRYST</sequence>
<reference evidence="8" key="1">
    <citation type="submission" date="2014-04" db="EMBL/GenBank/DDBJ databases">
        <title>Evolutionary Origins and Diversification of the Mycorrhizal Mutualists.</title>
        <authorList>
            <consortium name="DOE Joint Genome Institute"/>
            <consortium name="Mycorrhizal Genomics Consortium"/>
            <person name="Kohler A."/>
            <person name="Kuo A."/>
            <person name="Nagy L.G."/>
            <person name="Floudas D."/>
            <person name="Copeland A."/>
            <person name="Barry K.W."/>
            <person name="Cichocki N."/>
            <person name="Veneault-Fourrey C."/>
            <person name="LaButti K."/>
            <person name="Lindquist E.A."/>
            <person name="Lipzen A."/>
            <person name="Lundell T."/>
            <person name="Morin E."/>
            <person name="Murat C."/>
            <person name="Riley R."/>
            <person name="Ohm R."/>
            <person name="Sun H."/>
            <person name="Tunlid A."/>
            <person name="Henrissat B."/>
            <person name="Grigoriev I.V."/>
            <person name="Hibbett D.S."/>
            <person name="Martin F."/>
        </authorList>
    </citation>
    <scope>NUCLEOTIDE SEQUENCE [LARGE SCALE GENOMIC DNA]</scope>
    <source>
        <strain evidence="8">FD-334 SS-4</strain>
    </source>
</reference>
<keyword evidence="5" id="KW-1133">Transmembrane helix</keyword>
<dbReference type="EMBL" id="KN817559">
    <property type="protein sequence ID" value="KJA21299.1"/>
    <property type="molecule type" value="Genomic_DNA"/>
</dbReference>
<name>A0A0D2NRB4_HYPSF</name>
<feature type="domain" description="Epidermal growth factor receptor-like transmembrane-juxtamembrane segment" evidence="6">
    <location>
        <begin position="373"/>
        <end position="404"/>
    </location>
</feature>
<feature type="compositionally biased region" description="Basic and acidic residues" evidence="4">
    <location>
        <begin position="468"/>
        <end position="480"/>
    </location>
</feature>
<gene>
    <name evidence="7" type="ORF">HYPSUDRAFT_67824</name>
</gene>
<dbReference type="STRING" id="945553.A0A0D2NRB4"/>
<evidence type="ECO:0000259" key="6">
    <source>
        <dbReference type="Pfam" id="PF21314"/>
    </source>
</evidence>
<dbReference type="Pfam" id="PF21314">
    <property type="entry name" value="TM_ErbB1"/>
    <property type="match status" value="1"/>
</dbReference>
<evidence type="ECO:0000313" key="7">
    <source>
        <dbReference type="EMBL" id="KJA21299.1"/>
    </source>
</evidence>
<dbReference type="Proteomes" id="UP000054270">
    <property type="component" value="Unassembled WGS sequence"/>
</dbReference>
<proteinExistence type="predicted"/>
<dbReference type="Gene3D" id="1.20.5.510">
    <property type="entry name" value="Single helix bin"/>
    <property type="match status" value="1"/>
</dbReference>